<evidence type="ECO:0000313" key="2">
    <source>
        <dbReference type="Proteomes" id="UP001064048"/>
    </source>
</evidence>
<protein>
    <submittedName>
        <fullName evidence="1">Uncharacterized protein</fullName>
    </submittedName>
</protein>
<dbReference type="Proteomes" id="UP001064048">
    <property type="component" value="Chromosome 7"/>
</dbReference>
<accession>A0ACC0K7H9</accession>
<dbReference type="EMBL" id="CM046107">
    <property type="protein sequence ID" value="KAI8432197.1"/>
    <property type="molecule type" value="Genomic_DNA"/>
</dbReference>
<reference evidence="1 2" key="1">
    <citation type="journal article" date="2022" name="Genome Biol. Evol.">
        <title>The Spruce Budworm Genome: Reconstructing the Evolutionary History of Antifreeze Proteins.</title>
        <authorList>
            <person name="Beliveau C."/>
            <person name="Gagne P."/>
            <person name="Picq S."/>
            <person name="Vernygora O."/>
            <person name="Keeling C.I."/>
            <person name="Pinkney K."/>
            <person name="Doucet D."/>
            <person name="Wen F."/>
            <person name="Johnston J.S."/>
            <person name="Maaroufi H."/>
            <person name="Boyle B."/>
            <person name="Laroche J."/>
            <person name="Dewar K."/>
            <person name="Juretic N."/>
            <person name="Blackburn G."/>
            <person name="Nisole A."/>
            <person name="Brunet B."/>
            <person name="Brandao M."/>
            <person name="Lumley L."/>
            <person name="Duan J."/>
            <person name="Quan G."/>
            <person name="Lucarotti C.J."/>
            <person name="Roe A.D."/>
            <person name="Sperling F.A.H."/>
            <person name="Levesque R.C."/>
            <person name="Cusson M."/>
        </authorList>
    </citation>
    <scope>NUCLEOTIDE SEQUENCE [LARGE SCALE GENOMIC DNA]</scope>
    <source>
        <strain evidence="1">Glfc:IPQL:Cfum</strain>
    </source>
</reference>
<organism evidence="1 2">
    <name type="scientific">Choristoneura fumiferana</name>
    <name type="common">Spruce budworm moth</name>
    <name type="synonym">Archips fumiferana</name>
    <dbReference type="NCBI Taxonomy" id="7141"/>
    <lineage>
        <taxon>Eukaryota</taxon>
        <taxon>Metazoa</taxon>
        <taxon>Ecdysozoa</taxon>
        <taxon>Arthropoda</taxon>
        <taxon>Hexapoda</taxon>
        <taxon>Insecta</taxon>
        <taxon>Pterygota</taxon>
        <taxon>Neoptera</taxon>
        <taxon>Endopterygota</taxon>
        <taxon>Lepidoptera</taxon>
        <taxon>Glossata</taxon>
        <taxon>Ditrysia</taxon>
        <taxon>Tortricoidea</taxon>
        <taxon>Tortricidae</taxon>
        <taxon>Tortricinae</taxon>
        <taxon>Choristoneura</taxon>
    </lineage>
</organism>
<comment type="caution">
    <text evidence="1">The sequence shown here is derived from an EMBL/GenBank/DDBJ whole genome shotgun (WGS) entry which is preliminary data.</text>
</comment>
<gene>
    <name evidence="1" type="ORF">MSG28_004653</name>
</gene>
<evidence type="ECO:0000313" key="1">
    <source>
        <dbReference type="EMBL" id="KAI8432197.1"/>
    </source>
</evidence>
<keyword evidence="2" id="KW-1185">Reference proteome</keyword>
<name>A0ACC0K7H9_CHOFU</name>
<sequence>MFEMADNIDQAPIVDEMVTEHEVVPEVPSAVDTTEMSVPWTIRSLGVSWDAVHASLNTLVYMLLGGSALVTLWFACKSPSEMTAFHWHIVFCMIGYQLLMPHGLLCLQSFSWSSPLTFSQRRRAHWLLSLVGSILALIGSALMGARKTDNSYSLHGKFAIAALVFTIVSLAKGVLALYPRLFRRYNAFYSIKISHSLLGTTAFILSSVSLSYGYLKHSFTGWATVQFSYTMVSLTCISTLLVILAPTYKLSRKLFNIVQRKFF</sequence>
<proteinExistence type="predicted"/>